<dbReference type="EMBL" id="CP007230">
    <property type="protein sequence ID" value="AHK22042.1"/>
    <property type="molecule type" value="Genomic_DNA"/>
</dbReference>
<keyword evidence="3" id="KW-1185">Reference proteome</keyword>
<proteinExistence type="predicted"/>
<evidence type="ECO:0000313" key="2">
    <source>
        <dbReference type="EMBL" id="AHK22042.1"/>
    </source>
</evidence>
<sequence>MMLLGYLFGIPSERRLVQEIQVNVAYRGFLSMDLRVQGAEMLAGKDINLTGKNVSILAAENQLTQIHTVEQKQSGLTLALSGAVGSAVNTAVTTAKAASEESSGRLGALQGVKAALNGVQAVQAEGGIPPACSASVRPWAHKNRPRSNIRNRPT</sequence>
<evidence type="ECO:0000313" key="3">
    <source>
        <dbReference type="Proteomes" id="UP000019439"/>
    </source>
</evidence>
<feature type="domain" description="Transposase InsH N-terminal" evidence="1">
    <location>
        <begin position="1"/>
        <end position="34"/>
    </location>
</feature>
<accession>A0ABN4CXH8</accession>
<dbReference type="InterPro" id="IPR008490">
    <property type="entry name" value="Transposase_InsH_N"/>
</dbReference>
<name>A0ABN4CXH8_9GAMM</name>
<evidence type="ECO:0000259" key="1">
    <source>
        <dbReference type="Pfam" id="PF05598"/>
    </source>
</evidence>
<gene>
    <name evidence="2" type="ORF">BF17_22080</name>
</gene>
<reference evidence="2 3" key="1">
    <citation type="journal article" date="2014" name="Genome Announc.">
        <title>Genome Sequence of Yersinia similis Y228T, a Member of the Yersinia pseudotuberculosis Complex.</title>
        <authorList>
            <person name="Sprague L.D."/>
            <person name="Neubauer H."/>
        </authorList>
    </citation>
    <scope>NUCLEOTIDE SEQUENCE [LARGE SCALE GENOMIC DNA]</scope>
    <source>
        <strain evidence="2 3">228</strain>
    </source>
</reference>
<dbReference type="Pfam" id="PF05598">
    <property type="entry name" value="DUF772"/>
    <property type="match status" value="1"/>
</dbReference>
<dbReference type="Proteomes" id="UP000019439">
    <property type="component" value="Chromosome"/>
</dbReference>
<organism evidence="2 3">
    <name type="scientific">Yersinia similis</name>
    <dbReference type="NCBI Taxonomy" id="367190"/>
    <lineage>
        <taxon>Bacteria</taxon>
        <taxon>Pseudomonadati</taxon>
        <taxon>Pseudomonadota</taxon>
        <taxon>Gammaproteobacteria</taxon>
        <taxon>Enterobacterales</taxon>
        <taxon>Yersiniaceae</taxon>
        <taxon>Yersinia</taxon>
    </lineage>
</organism>
<protein>
    <recommendedName>
        <fullName evidence="1">Transposase InsH N-terminal domain-containing protein</fullName>
    </recommendedName>
</protein>